<gene>
    <name evidence="2" type="ORF">MtrunA17_Chr8g0384111</name>
</gene>
<organism evidence="2">
    <name type="scientific">Medicago truncatula</name>
    <name type="common">Barrel medic</name>
    <name type="synonym">Medicago tribuloides</name>
    <dbReference type="NCBI Taxonomy" id="3880"/>
    <lineage>
        <taxon>Eukaryota</taxon>
        <taxon>Viridiplantae</taxon>
        <taxon>Streptophyta</taxon>
        <taxon>Embryophyta</taxon>
        <taxon>Tracheophyta</taxon>
        <taxon>Spermatophyta</taxon>
        <taxon>Magnoliopsida</taxon>
        <taxon>eudicotyledons</taxon>
        <taxon>Gunneridae</taxon>
        <taxon>Pentapetalae</taxon>
        <taxon>rosids</taxon>
        <taxon>fabids</taxon>
        <taxon>Fabales</taxon>
        <taxon>Fabaceae</taxon>
        <taxon>Papilionoideae</taxon>
        <taxon>50 kb inversion clade</taxon>
        <taxon>NPAAA clade</taxon>
        <taxon>Hologalegina</taxon>
        <taxon>IRL clade</taxon>
        <taxon>Trifolieae</taxon>
        <taxon>Medicago</taxon>
    </lineage>
</organism>
<evidence type="ECO:0000256" key="1">
    <source>
        <dbReference type="SAM" id="MobiDB-lite"/>
    </source>
</evidence>
<name>A0A396GRV9_MEDTR</name>
<accession>A0A396GRV9</accession>
<feature type="region of interest" description="Disordered" evidence="1">
    <location>
        <begin position="29"/>
        <end position="62"/>
    </location>
</feature>
<sequence>MASTSSNQVNSQLCQKIDSYQSIPTKILLQRDGGRRSETGRRWRRQRDGERRDKYLKRVTKV</sequence>
<proteinExistence type="predicted"/>
<dbReference type="Gramene" id="rna49623">
    <property type="protein sequence ID" value="RHN43098.1"/>
    <property type="gene ID" value="gene49623"/>
</dbReference>
<comment type="caution">
    <text evidence="2">The sequence shown here is derived from an EMBL/GenBank/DDBJ whole genome shotgun (WGS) entry which is preliminary data.</text>
</comment>
<protein>
    <submittedName>
        <fullName evidence="2">Uncharacterized protein</fullName>
    </submittedName>
</protein>
<feature type="compositionally biased region" description="Basic and acidic residues" evidence="1">
    <location>
        <begin position="32"/>
        <end position="53"/>
    </location>
</feature>
<dbReference type="EMBL" id="PSQE01000008">
    <property type="protein sequence ID" value="RHN43098.1"/>
    <property type="molecule type" value="Genomic_DNA"/>
</dbReference>
<dbReference type="AlphaFoldDB" id="A0A396GRV9"/>
<evidence type="ECO:0000313" key="2">
    <source>
        <dbReference type="EMBL" id="RHN43098.1"/>
    </source>
</evidence>
<dbReference type="Proteomes" id="UP000265566">
    <property type="component" value="Chromosome 8"/>
</dbReference>
<reference evidence="2" key="1">
    <citation type="journal article" date="2018" name="Nat. Plants">
        <title>Whole-genome landscape of Medicago truncatula symbiotic genes.</title>
        <authorList>
            <person name="Pecrix Y."/>
            <person name="Gamas P."/>
            <person name="Carrere S."/>
        </authorList>
    </citation>
    <scope>NUCLEOTIDE SEQUENCE</scope>
    <source>
        <tissue evidence="2">Leaves</tissue>
    </source>
</reference>